<protein>
    <recommendedName>
        <fullName evidence="3">NurA domain-containing protein</fullName>
    </recommendedName>
</protein>
<dbReference type="RefSeq" id="WP_227576829.1">
    <property type="nucleotide sequence ID" value="NZ_CP101987.1"/>
</dbReference>
<name>A0ABY5KMR7_9CELL</name>
<gene>
    <name evidence="1" type="ORF">NP048_18730</name>
</gene>
<accession>A0ABY5KMR7</accession>
<proteinExistence type="predicted"/>
<dbReference type="EMBL" id="CP101987">
    <property type="protein sequence ID" value="UUI71794.1"/>
    <property type="molecule type" value="Genomic_DNA"/>
</dbReference>
<evidence type="ECO:0000313" key="1">
    <source>
        <dbReference type="EMBL" id="UUI71794.1"/>
    </source>
</evidence>
<dbReference type="Proteomes" id="UP001316384">
    <property type="component" value="Chromosome"/>
</dbReference>
<keyword evidence="2" id="KW-1185">Reference proteome</keyword>
<reference evidence="1 2" key="1">
    <citation type="submission" date="2022-07" db="EMBL/GenBank/DDBJ databases">
        <title>Novel species in genus cellulomonas.</title>
        <authorList>
            <person name="Ye L."/>
        </authorList>
    </citation>
    <scope>NUCLEOTIDE SEQUENCE [LARGE SCALE GENOMIC DNA]</scope>
    <source>
        <strain evidence="2">zg-B89</strain>
    </source>
</reference>
<evidence type="ECO:0008006" key="3">
    <source>
        <dbReference type="Google" id="ProtNLM"/>
    </source>
</evidence>
<sequence length="473" mass="51702">MPYPSERASRLGHVPVVNSQAVQDAFSRWEVAQATPADENRVTSLCRAVDELDNAGISDAVRFAITVDGSDSEVEATREHPTIKVGYVRVAASFIDFDKLRHAGAGDFVDPRLLRASHQHAAFDRALPGSGLVIPGSTGVDTWRHELDRFLHETKFDQASEQTLADMLLALHGSPSAPAVTAPLRRCPVCKVSDIQLSGGKIDVPKGGTNCPECGQKIYLGDVLRTEEEYMPEGSNRSSLTRMMLVAERLTSLGYMQLLFEDPQSYEVLGRTLFITDGPLGLHGTVAPLKRRFQEYLAEFTKHCVANDRPAAPLVVGVEKSGTFVEHAQLISHLIEPGHVMLPTTEYINRITGRPAGNPYGSDEFYGRRFFYRTKRGGVLVFTVPPKPGVTPYGDLDGELWTSYPTLRPVCEVLDHVQTRLYENAVIPVALAHSAASLPLGVGQSVLRALVQQSLGLPSRSQIRQAGPFAGPR</sequence>
<evidence type="ECO:0000313" key="2">
    <source>
        <dbReference type="Proteomes" id="UP001316384"/>
    </source>
</evidence>
<organism evidence="1 2">
    <name type="scientific">Cellulomonas xiejunii</name>
    <dbReference type="NCBI Taxonomy" id="2968083"/>
    <lineage>
        <taxon>Bacteria</taxon>
        <taxon>Bacillati</taxon>
        <taxon>Actinomycetota</taxon>
        <taxon>Actinomycetes</taxon>
        <taxon>Micrococcales</taxon>
        <taxon>Cellulomonadaceae</taxon>
        <taxon>Cellulomonas</taxon>
    </lineage>
</organism>